<feature type="compositionally biased region" description="Polar residues" evidence="1">
    <location>
        <begin position="684"/>
        <end position="697"/>
    </location>
</feature>
<reference evidence="4" key="1">
    <citation type="journal article" date="2018" name="Nat. Microbiol.">
        <title>Leveraging single-cell genomics to expand the fungal tree of life.</title>
        <authorList>
            <person name="Ahrendt S.R."/>
            <person name="Quandt C.A."/>
            <person name="Ciobanu D."/>
            <person name="Clum A."/>
            <person name="Salamov A."/>
            <person name="Andreopoulos B."/>
            <person name="Cheng J.F."/>
            <person name="Woyke T."/>
            <person name="Pelin A."/>
            <person name="Henrissat B."/>
            <person name="Reynolds N.K."/>
            <person name="Benny G.L."/>
            <person name="Smith M.E."/>
            <person name="James T.Y."/>
            <person name="Grigoriev I.V."/>
        </authorList>
    </citation>
    <scope>NUCLEOTIDE SEQUENCE [LARGE SCALE GENOMIC DNA]</scope>
    <source>
        <strain evidence="4">RSA 468</strain>
    </source>
</reference>
<feature type="region of interest" description="Disordered" evidence="1">
    <location>
        <begin position="307"/>
        <end position="333"/>
    </location>
</feature>
<feature type="region of interest" description="Disordered" evidence="1">
    <location>
        <begin position="652"/>
        <end position="706"/>
    </location>
</feature>
<feature type="compositionally biased region" description="Basic and acidic residues" evidence="1">
    <location>
        <begin position="424"/>
        <end position="445"/>
    </location>
</feature>
<feature type="compositionally biased region" description="Polar residues" evidence="1">
    <location>
        <begin position="660"/>
        <end position="676"/>
    </location>
</feature>
<dbReference type="AlphaFoldDB" id="A0A4P9ZYM7"/>
<evidence type="ECO:0000256" key="2">
    <source>
        <dbReference type="SAM" id="SignalP"/>
    </source>
</evidence>
<keyword evidence="2" id="KW-0732">Signal</keyword>
<name>A0A4P9ZYM7_9FUNG</name>
<protein>
    <submittedName>
        <fullName evidence="3">Uncharacterized protein</fullName>
    </submittedName>
</protein>
<accession>A0A4P9ZYM7</accession>
<dbReference type="EMBL" id="ML002363">
    <property type="protein sequence ID" value="RKP38478.1"/>
    <property type="molecule type" value="Genomic_DNA"/>
</dbReference>
<feature type="chain" id="PRO_5020987031" evidence="2">
    <location>
        <begin position="23"/>
        <end position="706"/>
    </location>
</feature>
<gene>
    <name evidence="3" type="ORF">BJ085DRAFT_29610</name>
</gene>
<feature type="region of interest" description="Disordered" evidence="1">
    <location>
        <begin position="416"/>
        <end position="450"/>
    </location>
</feature>
<evidence type="ECO:0000313" key="4">
    <source>
        <dbReference type="Proteomes" id="UP000268162"/>
    </source>
</evidence>
<sequence>MKPTTMRVALLLICLGVMPCLGNEEDDDLNIVIPIYRRLVAPPKPPTPSKSTLQYLVNPKAILGKLGSKLLGKSEKGPFPFVWHEQSDLYVKLEVGLIPADQAFSPAASSIHLGSGPDDGTGKRDPAADYDVPDNSEKDMKWRRLRLVSRGFDVWINPAHWEAHRRPTAQTLDANGQLQIPESLRRYRAPELNSPQKHPGITNLFINDGNSVNFFHNEELRFLWVNGRIAYPGLPNGGQALKTQFRVITNALPAKLTEYFDMDGLFGTALAGISDRGQRSQLIDDLVLRKKKSVFIHYNVADRERATVTNNHGDGNGSTHHRRPSESYQNNNPYRGELVISRKPLNELTNRAIQCFFPPLGRSHFLLQIKTFRVLVNGNLAAEITDASVHFEIAARFIYFSQPEATKINAALGAKPLAPTSSKNKTEKDQKKKGQAEPKEKEKNPKNRALFAFDDNEDHFGHRIVFELDDKSFEMNRNHYVMTTPPSPGNDADGEVDSAGPDNYRDNTDRTSSANCELKRKRSFLKATAQAATSSVEKVFAKARPSSTYIPPGPDFTGDTVCTPSSSSPPSLHPRRSRYISAIGAHNGDKAYEEGNIVILGEAFFRRFFVSFGYKIRETDPQNGPIEAGVEKFDMSVCITNKEGEEDSTAFHLMKPGQPSEPSTSNANTRRNTSPPSGKAANKTKVNTSRPVDQTKSLPALPKSNY</sequence>
<organism evidence="3 4">
    <name type="scientific">Dimargaris cristalligena</name>
    <dbReference type="NCBI Taxonomy" id="215637"/>
    <lineage>
        <taxon>Eukaryota</taxon>
        <taxon>Fungi</taxon>
        <taxon>Fungi incertae sedis</taxon>
        <taxon>Zoopagomycota</taxon>
        <taxon>Kickxellomycotina</taxon>
        <taxon>Dimargaritomycetes</taxon>
        <taxon>Dimargaritales</taxon>
        <taxon>Dimargaritaceae</taxon>
        <taxon>Dimargaris</taxon>
    </lineage>
</organism>
<feature type="region of interest" description="Disordered" evidence="1">
    <location>
        <begin position="482"/>
        <end position="513"/>
    </location>
</feature>
<dbReference type="Proteomes" id="UP000268162">
    <property type="component" value="Unassembled WGS sequence"/>
</dbReference>
<evidence type="ECO:0000256" key="1">
    <source>
        <dbReference type="SAM" id="MobiDB-lite"/>
    </source>
</evidence>
<evidence type="ECO:0000313" key="3">
    <source>
        <dbReference type="EMBL" id="RKP38478.1"/>
    </source>
</evidence>
<feature type="signal peptide" evidence="2">
    <location>
        <begin position="1"/>
        <end position="22"/>
    </location>
</feature>
<keyword evidence="4" id="KW-1185">Reference proteome</keyword>
<feature type="region of interest" description="Disordered" evidence="1">
    <location>
        <begin position="109"/>
        <end position="134"/>
    </location>
</feature>
<proteinExistence type="predicted"/>